<dbReference type="Pfam" id="PF01536">
    <property type="entry name" value="SAM_decarbox"/>
    <property type="match status" value="2"/>
</dbReference>
<dbReference type="AlphaFoldDB" id="A0A6A3CXN4"/>
<evidence type="ECO:0000256" key="1">
    <source>
        <dbReference type="ARBA" id="ARBA00004911"/>
    </source>
</evidence>
<dbReference type="GO" id="GO:0006597">
    <property type="term" value="P:spermine biosynthetic process"/>
    <property type="evidence" value="ECO:0007669"/>
    <property type="project" value="TreeGrafter"/>
</dbReference>
<dbReference type="EMBL" id="VEPZ02000074">
    <property type="protein sequence ID" value="KAE8734153.1"/>
    <property type="molecule type" value="Genomic_DNA"/>
</dbReference>
<reference evidence="5" key="1">
    <citation type="submission" date="2019-09" db="EMBL/GenBank/DDBJ databases">
        <title>Draft genome information of white flower Hibiscus syriacus.</title>
        <authorList>
            <person name="Kim Y.-M."/>
        </authorList>
    </citation>
    <scope>NUCLEOTIDE SEQUENCE [LARGE SCALE GENOMIC DNA]</scope>
    <source>
        <strain evidence="5">YM2019G1</strain>
    </source>
</reference>
<dbReference type="GO" id="GO:0008295">
    <property type="term" value="P:spermidine biosynthetic process"/>
    <property type="evidence" value="ECO:0007669"/>
    <property type="project" value="UniProtKB-KW"/>
</dbReference>
<keyword evidence="3" id="KW-0745">Spermidine biosynthesis</keyword>
<dbReference type="PANTHER" id="PTHR11570:SF38">
    <property type="entry name" value="S-ADENOSYLMETHIONINE DECARBOXYLASE PROENZYME 4"/>
    <property type="match status" value="1"/>
</dbReference>
<evidence type="ECO:0000313" key="6">
    <source>
        <dbReference type="Proteomes" id="UP000436088"/>
    </source>
</evidence>
<evidence type="ECO:0000256" key="2">
    <source>
        <dbReference type="ARBA" id="ARBA00008466"/>
    </source>
</evidence>
<dbReference type="Gene3D" id="3.60.90.10">
    <property type="entry name" value="S-adenosylmethionine decarboxylase"/>
    <property type="match status" value="2"/>
</dbReference>
<dbReference type="InterPro" id="IPR016067">
    <property type="entry name" value="S-AdoMet_deCO2ase_core"/>
</dbReference>
<protein>
    <submittedName>
        <fullName evidence="5">Uncharacterized protein</fullName>
    </submittedName>
</protein>
<proteinExistence type="inferred from homology"/>
<gene>
    <name evidence="5" type="ORF">F3Y22_tig00000778pilonHSYRG00243</name>
</gene>
<evidence type="ECO:0000313" key="5">
    <source>
        <dbReference type="EMBL" id="KAE8734153.1"/>
    </source>
</evidence>
<evidence type="ECO:0000256" key="3">
    <source>
        <dbReference type="ARBA" id="ARBA00023066"/>
    </source>
</evidence>
<dbReference type="UniPathway" id="UPA00331">
    <property type="reaction ID" value="UER00451"/>
</dbReference>
<organism evidence="5 6">
    <name type="scientific">Hibiscus syriacus</name>
    <name type="common">Rose of Sharon</name>
    <dbReference type="NCBI Taxonomy" id="106335"/>
    <lineage>
        <taxon>Eukaryota</taxon>
        <taxon>Viridiplantae</taxon>
        <taxon>Streptophyta</taxon>
        <taxon>Embryophyta</taxon>
        <taxon>Tracheophyta</taxon>
        <taxon>Spermatophyta</taxon>
        <taxon>Magnoliopsida</taxon>
        <taxon>eudicotyledons</taxon>
        <taxon>Gunneridae</taxon>
        <taxon>Pentapetalae</taxon>
        <taxon>rosids</taxon>
        <taxon>malvids</taxon>
        <taxon>Malvales</taxon>
        <taxon>Malvaceae</taxon>
        <taxon>Malvoideae</taxon>
        <taxon>Hibiscus</taxon>
    </lineage>
</organism>
<comment type="caution">
    <text evidence="5">The sequence shown here is derived from an EMBL/GenBank/DDBJ whole genome shotgun (WGS) entry which is preliminary data.</text>
</comment>
<evidence type="ECO:0000256" key="4">
    <source>
        <dbReference type="ARBA" id="ARBA00023115"/>
    </source>
</evidence>
<name>A0A6A3CXN4_HIBSY</name>
<keyword evidence="4" id="KW-0620">Polyamine biosynthesis</keyword>
<dbReference type="GO" id="GO:0005829">
    <property type="term" value="C:cytosol"/>
    <property type="evidence" value="ECO:0007669"/>
    <property type="project" value="TreeGrafter"/>
</dbReference>
<comment type="similarity">
    <text evidence="2">Belongs to the eukaryotic AdoMetDC family.</text>
</comment>
<sequence>MAASGFEGFEKRLELHFYSDDSDPTVTMGLRLIDSIRLTKSSVSSNAPLAPSRLTLCGCRYTRGSFIFPKSQPFPHVNFRQEVFISKRIYLMLFASGKPPLCLRKTLRFMACFLRRDGGHFTDENTFTVEVCMTELDRFDLAVLHERVDGDRYSTIHVTPEDGFSYASFECIGDGFSRRRAFTVVRFARGARAMEPLGLKCRSFATDDFPAAVPLFSKRHVGSSEMISEKKDNITTTQKVDKMLKQ</sequence>
<dbReference type="Proteomes" id="UP000436088">
    <property type="component" value="Unassembled WGS sequence"/>
</dbReference>
<comment type="pathway">
    <text evidence="1">Amine and polyamine biosynthesis; S-adenosylmethioninamine biosynthesis; S-adenosylmethioninamine from S-adenosyl-L-methionine: step 1/1.</text>
</comment>
<dbReference type="SUPFAM" id="SSF56276">
    <property type="entry name" value="S-adenosylmethionine decarboxylase"/>
    <property type="match status" value="1"/>
</dbReference>
<dbReference type="PANTHER" id="PTHR11570">
    <property type="entry name" value="S-ADENOSYLMETHIONINE DECARBOXYLASE"/>
    <property type="match status" value="1"/>
</dbReference>
<accession>A0A6A3CXN4</accession>
<keyword evidence="6" id="KW-1185">Reference proteome</keyword>
<dbReference type="GO" id="GO:0004014">
    <property type="term" value="F:adenosylmethionine decarboxylase activity"/>
    <property type="evidence" value="ECO:0007669"/>
    <property type="project" value="InterPro"/>
</dbReference>
<dbReference type="InterPro" id="IPR048283">
    <property type="entry name" value="AdoMetDC-like"/>
</dbReference>